<feature type="coiled-coil region" evidence="5">
    <location>
        <begin position="144"/>
        <end position="233"/>
    </location>
</feature>
<dbReference type="Proteomes" id="UP001178461">
    <property type="component" value="Chromosome 2"/>
</dbReference>
<dbReference type="PROSITE" id="PS50119">
    <property type="entry name" value="ZF_BBOX"/>
    <property type="match status" value="1"/>
</dbReference>
<evidence type="ECO:0000256" key="5">
    <source>
        <dbReference type="SAM" id="Coils"/>
    </source>
</evidence>
<dbReference type="PANTHER" id="PTHR24103">
    <property type="entry name" value="E3 UBIQUITIN-PROTEIN LIGASE TRIM"/>
    <property type="match status" value="1"/>
</dbReference>
<keyword evidence="3" id="KW-0862">Zinc</keyword>
<feature type="domain" description="B box-type" evidence="7">
    <location>
        <begin position="85"/>
        <end position="126"/>
    </location>
</feature>
<dbReference type="SMART" id="SM00184">
    <property type="entry name" value="RING"/>
    <property type="match status" value="1"/>
</dbReference>
<name>A0AA35NXT9_9SAUR</name>
<evidence type="ECO:0000259" key="7">
    <source>
        <dbReference type="PROSITE" id="PS50119"/>
    </source>
</evidence>
<evidence type="ECO:0000256" key="4">
    <source>
        <dbReference type="PROSITE-ProRule" id="PRU00024"/>
    </source>
</evidence>
<keyword evidence="5" id="KW-0175">Coiled coil</keyword>
<dbReference type="InterPro" id="IPR050143">
    <property type="entry name" value="TRIM/RBCC"/>
</dbReference>
<dbReference type="Pfam" id="PF00643">
    <property type="entry name" value="zf-B_box"/>
    <property type="match status" value="1"/>
</dbReference>
<accession>A0AA35NXT9</accession>
<dbReference type="InterPro" id="IPR000315">
    <property type="entry name" value="Znf_B-box"/>
</dbReference>
<evidence type="ECO:0000259" key="6">
    <source>
        <dbReference type="PROSITE" id="PS50089"/>
    </source>
</evidence>
<evidence type="ECO:0000256" key="1">
    <source>
        <dbReference type="ARBA" id="ARBA00022723"/>
    </source>
</evidence>
<dbReference type="SUPFAM" id="SSF57845">
    <property type="entry name" value="B-box zinc-binding domain"/>
    <property type="match status" value="1"/>
</dbReference>
<evidence type="ECO:0000313" key="9">
    <source>
        <dbReference type="Proteomes" id="UP001178461"/>
    </source>
</evidence>
<sequence>MASAPPSTDVGEEVLCPICKDFLTDPVTLDCGHNFCQGCITKHCEIRDEIDMGDCKCPVCTVKIQSRNFCRNWQLANVAERLKLQRKQLCEKHKEKLHLFCKQDEELVCLFCQQSPEHKSHTVVLKEEAAQEYKTLICDRLEHLKKARVKIQAYEAKIGEESNSLLRITETERQNIEEKFRQLHQFLEEQEKRLLDEIEELEKEITRRREEHLARLSKELSFLEWSIQEMEEKSQQPASELLQDVRRTLQRCERSGTSENPLTFPLELKREISKFRAANPILYVGMEKIKGNEEWLQGFY</sequence>
<keyword evidence="9" id="KW-1185">Reference proteome</keyword>
<dbReference type="InterPro" id="IPR001841">
    <property type="entry name" value="Znf_RING"/>
</dbReference>
<protein>
    <submittedName>
        <fullName evidence="8">Tripartite motif-containing protein 10-like isoform X1</fullName>
    </submittedName>
</protein>
<dbReference type="Gene3D" id="3.30.40.10">
    <property type="entry name" value="Zinc/RING finger domain, C3HC4 (zinc finger)"/>
    <property type="match status" value="1"/>
</dbReference>
<proteinExistence type="predicted"/>
<dbReference type="InterPro" id="IPR013083">
    <property type="entry name" value="Znf_RING/FYVE/PHD"/>
</dbReference>
<organism evidence="8 9">
    <name type="scientific">Podarcis lilfordi</name>
    <name type="common">Lilford's wall lizard</name>
    <dbReference type="NCBI Taxonomy" id="74358"/>
    <lineage>
        <taxon>Eukaryota</taxon>
        <taxon>Metazoa</taxon>
        <taxon>Chordata</taxon>
        <taxon>Craniata</taxon>
        <taxon>Vertebrata</taxon>
        <taxon>Euteleostomi</taxon>
        <taxon>Lepidosauria</taxon>
        <taxon>Squamata</taxon>
        <taxon>Bifurcata</taxon>
        <taxon>Unidentata</taxon>
        <taxon>Episquamata</taxon>
        <taxon>Laterata</taxon>
        <taxon>Lacertibaenia</taxon>
        <taxon>Lacertidae</taxon>
        <taxon>Podarcis</taxon>
    </lineage>
</organism>
<evidence type="ECO:0000256" key="3">
    <source>
        <dbReference type="ARBA" id="ARBA00022833"/>
    </source>
</evidence>
<dbReference type="PROSITE" id="PS50089">
    <property type="entry name" value="ZF_RING_2"/>
    <property type="match status" value="1"/>
</dbReference>
<dbReference type="AlphaFoldDB" id="A0AA35NXT9"/>
<evidence type="ECO:0000313" key="8">
    <source>
        <dbReference type="EMBL" id="CAI5768251.1"/>
    </source>
</evidence>
<keyword evidence="1" id="KW-0479">Metal-binding</keyword>
<dbReference type="InterPro" id="IPR017907">
    <property type="entry name" value="Znf_RING_CS"/>
</dbReference>
<dbReference type="SMART" id="SM00336">
    <property type="entry name" value="BBOX"/>
    <property type="match status" value="1"/>
</dbReference>
<reference evidence="8" key="1">
    <citation type="submission" date="2022-12" db="EMBL/GenBank/DDBJ databases">
        <authorList>
            <person name="Alioto T."/>
            <person name="Alioto T."/>
            <person name="Gomez Garrido J."/>
        </authorList>
    </citation>
    <scope>NUCLEOTIDE SEQUENCE</scope>
</reference>
<gene>
    <name evidence="8" type="ORF">PODLI_1B012970</name>
</gene>
<dbReference type="EMBL" id="OX395127">
    <property type="protein sequence ID" value="CAI5768251.1"/>
    <property type="molecule type" value="Genomic_DNA"/>
</dbReference>
<dbReference type="SUPFAM" id="SSF57850">
    <property type="entry name" value="RING/U-box"/>
    <property type="match status" value="1"/>
</dbReference>
<dbReference type="Pfam" id="PF15227">
    <property type="entry name" value="zf-C3HC4_4"/>
    <property type="match status" value="1"/>
</dbReference>
<dbReference type="GO" id="GO:0008270">
    <property type="term" value="F:zinc ion binding"/>
    <property type="evidence" value="ECO:0007669"/>
    <property type="project" value="UniProtKB-KW"/>
</dbReference>
<keyword evidence="2 4" id="KW-0863">Zinc-finger</keyword>
<feature type="domain" description="RING-type" evidence="6">
    <location>
        <begin position="16"/>
        <end position="61"/>
    </location>
</feature>
<dbReference type="Gene3D" id="3.30.160.60">
    <property type="entry name" value="Classic Zinc Finger"/>
    <property type="match status" value="1"/>
</dbReference>
<evidence type="ECO:0000256" key="2">
    <source>
        <dbReference type="ARBA" id="ARBA00022771"/>
    </source>
</evidence>
<dbReference type="PROSITE" id="PS00518">
    <property type="entry name" value="ZF_RING_1"/>
    <property type="match status" value="1"/>
</dbReference>